<keyword evidence="2" id="KW-1185">Reference proteome</keyword>
<dbReference type="EMBL" id="WTZA01000002">
    <property type="protein sequence ID" value="MXO75927.1"/>
    <property type="molecule type" value="Genomic_DNA"/>
</dbReference>
<dbReference type="Proteomes" id="UP000439522">
    <property type="component" value="Unassembled WGS sequence"/>
</dbReference>
<dbReference type="AlphaFoldDB" id="A0A6I4TH14"/>
<organism evidence="1 2">
    <name type="scientific">Tsuneonella aeria</name>
    <dbReference type="NCBI Taxonomy" id="1837929"/>
    <lineage>
        <taxon>Bacteria</taxon>
        <taxon>Pseudomonadati</taxon>
        <taxon>Pseudomonadota</taxon>
        <taxon>Alphaproteobacteria</taxon>
        <taxon>Sphingomonadales</taxon>
        <taxon>Erythrobacteraceae</taxon>
        <taxon>Tsuneonella</taxon>
    </lineage>
</organism>
<gene>
    <name evidence="1" type="ORF">GRI40_11945</name>
</gene>
<protein>
    <submittedName>
        <fullName evidence="1">Uncharacterized protein</fullName>
    </submittedName>
</protein>
<dbReference type="RefSeq" id="WP_160611780.1">
    <property type="nucleotide sequence ID" value="NZ_WTZA01000002.1"/>
</dbReference>
<evidence type="ECO:0000313" key="1">
    <source>
        <dbReference type="EMBL" id="MXO75927.1"/>
    </source>
</evidence>
<name>A0A6I4TH14_9SPHN</name>
<sequence>MAKCYELAGSALIRAQVKPILQAPDGLHNPSEPKAFAIGNQAGKWSINSVQIGNNCAHTVRSGAAKCFLVSSMGYISISRDAATDLPVMHEADSQFARKSICHKALNRWANFPFSYRLPVI</sequence>
<comment type="caution">
    <text evidence="1">The sequence shown here is derived from an EMBL/GenBank/DDBJ whole genome shotgun (WGS) entry which is preliminary data.</text>
</comment>
<accession>A0A6I4TH14</accession>
<reference evidence="1 2" key="1">
    <citation type="submission" date="2019-12" db="EMBL/GenBank/DDBJ databases">
        <title>Genomic-based taxomic classification of the family Erythrobacteraceae.</title>
        <authorList>
            <person name="Xu L."/>
        </authorList>
    </citation>
    <scope>NUCLEOTIDE SEQUENCE [LARGE SCALE GENOMIC DNA]</scope>
    <source>
        <strain evidence="1 2">100921-2</strain>
    </source>
</reference>
<proteinExistence type="predicted"/>
<evidence type="ECO:0000313" key="2">
    <source>
        <dbReference type="Proteomes" id="UP000439522"/>
    </source>
</evidence>